<sequence>MLIIHLFISSLPSLNVLIMLFMLLVGKFSFAQNLKRKEIKDKRPTKITLLSNYYDQDGNKSAVNGGLGSQKIESFSQEVHLYLPVKSTDALAIDAGVDHFTSASLASIDKYVSQASSGNSGISGSETRMYANIAFEHQISERLIISPRIGFSSEYDVQSVNAGISLLKKLQNNDGAISTSFGATLDRWMVVHPGEFRASGLDAETGASVSSVNPYATPFVYSGESISKNGQAYPVDWRASYALVNGYSFAINQKMNASVGIDLLAQRGLLSTPFHRVYFNDGIGDEYQKEVRIEKLPRERYKIAISGRFNYFLDPAIVLRSYARLYKDTWDINSITLGLETVLKFNKSFAATPFFRYHKQEGTSYYRAYGQHVYTPGDFYTSDIDLGSFSAIRSGLALRYVPFANLKLDSNGKPVKHFASMKDVGLRYGYNNREDGLTGHSLSFEITFEL</sequence>
<keyword evidence="1" id="KW-0472">Membrane</keyword>
<reference evidence="2 3" key="1">
    <citation type="journal article" date="2007" name="Nat. Biotechnol.">
        <title>Complete genome sequence of the fish pathogen Flavobacterium psychrophilum.</title>
        <authorList>
            <person name="Duchaud E."/>
            <person name="Boussaha M."/>
            <person name="Loux V."/>
            <person name="Bernardet J.F."/>
            <person name="Michel C."/>
            <person name="Kerouault B."/>
            <person name="Mondot S."/>
            <person name="Nicolas P."/>
            <person name="Bossy R."/>
            <person name="Caron C."/>
            <person name="Bessieres P."/>
            <person name="Gibrat J.F."/>
            <person name="Claverol S."/>
            <person name="Dumetz F."/>
            <person name="Le Henaff M."/>
            <person name="Benmansour A."/>
        </authorList>
    </citation>
    <scope>NUCLEOTIDE SEQUENCE [LARGE SCALE GENOMIC DNA]</scope>
    <source>
        <strain evidence="3">ATCC 49511 / DSM 21280 / CIP 103535 / JIP02/86</strain>
    </source>
</reference>
<feature type="transmembrane region" description="Helical" evidence="1">
    <location>
        <begin position="6"/>
        <end position="30"/>
    </location>
</feature>
<dbReference type="HOGENOM" id="CLU_052167_0_0_10"/>
<keyword evidence="1" id="KW-0812">Transmembrane</keyword>
<dbReference type="AlphaFoldDB" id="A6GZN3"/>
<dbReference type="EnsemblBacteria" id="CAL43556">
    <property type="protein sequence ID" value="CAL43556"/>
    <property type="gene ID" value="FP1483"/>
</dbReference>
<evidence type="ECO:0000256" key="1">
    <source>
        <dbReference type="SAM" id="Phobius"/>
    </source>
</evidence>
<dbReference type="Proteomes" id="UP000006394">
    <property type="component" value="Chromosome"/>
</dbReference>
<protein>
    <recommendedName>
        <fullName evidence="4">DUF3570 domain-containing protein</fullName>
    </recommendedName>
</protein>
<dbReference type="InterPro" id="IPR021953">
    <property type="entry name" value="DUF3570"/>
</dbReference>
<gene>
    <name evidence="2" type="ordered locus">FP1483</name>
</gene>
<evidence type="ECO:0000313" key="3">
    <source>
        <dbReference type="Proteomes" id="UP000006394"/>
    </source>
</evidence>
<evidence type="ECO:0000313" key="2">
    <source>
        <dbReference type="EMBL" id="CAL43556.1"/>
    </source>
</evidence>
<dbReference type="EMBL" id="AM398681">
    <property type="protein sequence ID" value="CAL43556.1"/>
    <property type="molecule type" value="Genomic_DNA"/>
</dbReference>
<dbReference type="STRING" id="402612.FP1483"/>
<dbReference type="KEGG" id="fps:FP1483"/>
<dbReference type="OrthoDB" id="5450709at2"/>
<accession>A6GZN3</accession>
<name>A6GZN3_FLAPJ</name>
<proteinExistence type="predicted"/>
<keyword evidence="3" id="KW-1185">Reference proteome</keyword>
<dbReference type="PATRIC" id="fig|402612.5.peg.1496"/>
<evidence type="ECO:0008006" key="4">
    <source>
        <dbReference type="Google" id="ProtNLM"/>
    </source>
</evidence>
<dbReference type="Pfam" id="PF12094">
    <property type="entry name" value="DUF3570"/>
    <property type="match status" value="1"/>
</dbReference>
<organism evidence="2 3">
    <name type="scientific">Flavobacterium psychrophilum (strain ATCC 49511 / DSM 21280 / CIP 103535 / JIP02/86)</name>
    <dbReference type="NCBI Taxonomy" id="402612"/>
    <lineage>
        <taxon>Bacteria</taxon>
        <taxon>Pseudomonadati</taxon>
        <taxon>Bacteroidota</taxon>
        <taxon>Flavobacteriia</taxon>
        <taxon>Flavobacteriales</taxon>
        <taxon>Flavobacteriaceae</taxon>
        <taxon>Flavobacterium</taxon>
    </lineage>
</organism>
<keyword evidence="1" id="KW-1133">Transmembrane helix</keyword>
<dbReference type="eggNOG" id="COG2067">
    <property type="taxonomic scope" value="Bacteria"/>
</dbReference>